<dbReference type="InterPro" id="IPR036812">
    <property type="entry name" value="NAD(P)_OxRdtase_dom_sf"/>
</dbReference>
<proteinExistence type="predicted"/>
<dbReference type="STRING" id="1855383.SAMN05216548_1233"/>
<dbReference type="PRINTS" id="PR00069">
    <property type="entry name" value="ALDKETRDTASE"/>
</dbReference>
<dbReference type="PANTHER" id="PTHR43364">
    <property type="entry name" value="NADH-SPECIFIC METHYLGLYOXAL REDUCTASE-RELATED"/>
    <property type="match status" value="1"/>
</dbReference>
<keyword evidence="1" id="KW-0560">Oxidoreductase</keyword>
<keyword evidence="4" id="KW-1185">Reference proteome</keyword>
<dbReference type="InterPro" id="IPR023210">
    <property type="entry name" value="NADP_OxRdtase_dom"/>
</dbReference>
<protein>
    <submittedName>
        <fullName evidence="3">Predicted oxidoreductase</fullName>
    </submittedName>
</protein>
<organism evidence="3 4">
    <name type="scientific">Faunimonas pinastri</name>
    <dbReference type="NCBI Taxonomy" id="1855383"/>
    <lineage>
        <taxon>Bacteria</taxon>
        <taxon>Pseudomonadati</taxon>
        <taxon>Pseudomonadota</taxon>
        <taxon>Alphaproteobacteria</taxon>
        <taxon>Hyphomicrobiales</taxon>
        <taxon>Afifellaceae</taxon>
        <taxon>Faunimonas</taxon>
    </lineage>
</organism>
<dbReference type="OrthoDB" id="9804790at2"/>
<sequence length="317" mass="35039">MEIRNLGKSGLRVSAVGLGCNNFGWHIDVEQSRAVVHKAMDAGITLLDTADIYGDPHGASESALGQILGPRRADVVLATKFGATFDEEKGLKGGARRYIMTAVESSLKRLKTDWIDLYQLHRFDPLTPQEETLRALDDLVTQGKIRYYGCSNVPAWRVVEAQWTARDRGFAGYVSLQDEYSLLVREAESDLIPMAQEYGLGLLPYFPLASGLLTGKYSRDRKPADDTRFAKTARLADRYMTDENLGTVEKLKGFAEARGHTMVELAFSWLAAQPAVSSVIAGATRPEQVEQNARAADWKLSAEDLAEIDHLSGRSRD</sequence>
<dbReference type="FunFam" id="3.20.20.100:FF:000004">
    <property type="entry name" value="Oxidoreductase, aldo/keto reductase"/>
    <property type="match status" value="1"/>
</dbReference>
<evidence type="ECO:0000313" key="3">
    <source>
        <dbReference type="EMBL" id="SER52089.1"/>
    </source>
</evidence>
<dbReference type="Proteomes" id="UP000199647">
    <property type="component" value="Unassembled WGS sequence"/>
</dbReference>
<dbReference type="GO" id="GO:0016491">
    <property type="term" value="F:oxidoreductase activity"/>
    <property type="evidence" value="ECO:0007669"/>
    <property type="project" value="UniProtKB-KW"/>
</dbReference>
<dbReference type="Gene3D" id="3.20.20.100">
    <property type="entry name" value="NADP-dependent oxidoreductase domain"/>
    <property type="match status" value="1"/>
</dbReference>
<accession>A0A1H9PWD9</accession>
<dbReference type="AlphaFoldDB" id="A0A1H9PWD9"/>
<dbReference type="SUPFAM" id="SSF51430">
    <property type="entry name" value="NAD(P)-linked oxidoreductase"/>
    <property type="match status" value="1"/>
</dbReference>
<evidence type="ECO:0000259" key="2">
    <source>
        <dbReference type="Pfam" id="PF00248"/>
    </source>
</evidence>
<dbReference type="GO" id="GO:0005829">
    <property type="term" value="C:cytosol"/>
    <property type="evidence" value="ECO:0007669"/>
    <property type="project" value="TreeGrafter"/>
</dbReference>
<dbReference type="EMBL" id="FOFG01000023">
    <property type="protein sequence ID" value="SER52089.1"/>
    <property type="molecule type" value="Genomic_DNA"/>
</dbReference>
<dbReference type="RefSeq" id="WP_092499628.1">
    <property type="nucleotide sequence ID" value="NZ_FOFG01000023.1"/>
</dbReference>
<name>A0A1H9PWD9_9HYPH</name>
<gene>
    <name evidence="3" type="ORF">SAMN05216548_1233</name>
</gene>
<feature type="domain" description="NADP-dependent oxidoreductase" evidence="2">
    <location>
        <begin position="16"/>
        <end position="311"/>
    </location>
</feature>
<dbReference type="InterPro" id="IPR050523">
    <property type="entry name" value="AKR_Detox_Biosynth"/>
</dbReference>
<dbReference type="PANTHER" id="PTHR43364:SF4">
    <property type="entry name" value="NAD(P)-LINKED OXIDOREDUCTASE SUPERFAMILY PROTEIN"/>
    <property type="match status" value="1"/>
</dbReference>
<dbReference type="Pfam" id="PF00248">
    <property type="entry name" value="Aldo_ket_red"/>
    <property type="match status" value="1"/>
</dbReference>
<evidence type="ECO:0000256" key="1">
    <source>
        <dbReference type="ARBA" id="ARBA00023002"/>
    </source>
</evidence>
<evidence type="ECO:0000313" key="4">
    <source>
        <dbReference type="Proteomes" id="UP000199647"/>
    </source>
</evidence>
<reference evidence="3 4" key="1">
    <citation type="submission" date="2016-10" db="EMBL/GenBank/DDBJ databases">
        <authorList>
            <person name="de Groot N.N."/>
        </authorList>
    </citation>
    <scope>NUCLEOTIDE SEQUENCE [LARGE SCALE GENOMIC DNA]</scope>
    <source>
        <strain evidence="3 4">A52C2</strain>
    </source>
</reference>
<dbReference type="InterPro" id="IPR020471">
    <property type="entry name" value="AKR"/>
</dbReference>